<evidence type="ECO:0000256" key="1">
    <source>
        <dbReference type="ARBA" id="ARBA00008335"/>
    </source>
</evidence>
<evidence type="ECO:0000256" key="2">
    <source>
        <dbReference type="SAM" id="MobiDB-lite"/>
    </source>
</evidence>
<feature type="transmembrane region" description="Helical" evidence="3">
    <location>
        <begin position="41"/>
        <end position="63"/>
    </location>
</feature>
<dbReference type="Proteomes" id="UP001461498">
    <property type="component" value="Unassembled WGS sequence"/>
</dbReference>
<feature type="compositionally biased region" description="Polar residues" evidence="2">
    <location>
        <begin position="409"/>
        <end position="421"/>
    </location>
</feature>
<feature type="transmembrane region" description="Helical" evidence="3">
    <location>
        <begin position="299"/>
        <end position="320"/>
    </location>
</feature>
<accession>A0AAW1DDN2</accession>
<feature type="transmembrane region" description="Helical" evidence="3">
    <location>
        <begin position="332"/>
        <end position="356"/>
    </location>
</feature>
<evidence type="ECO:0000256" key="3">
    <source>
        <dbReference type="SAM" id="Phobius"/>
    </source>
</evidence>
<dbReference type="Gene3D" id="1.20.1250.20">
    <property type="entry name" value="MFS general substrate transporter like domains"/>
    <property type="match status" value="1"/>
</dbReference>
<dbReference type="GO" id="GO:0008643">
    <property type="term" value="P:carbohydrate transport"/>
    <property type="evidence" value="ECO:0007669"/>
    <property type="project" value="InterPro"/>
</dbReference>
<proteinExistence type="inferred from homology"/>
<organism evidence="4 5">
    <name type="scientific">Rhynocoris fuscipes</name>
    <dbReference type="NCBI Taxonomy" id="488301"/>
    <lineage>
        <taxon>Eukaryota</taxon>
        <taxon>Metazoa</taxon>
        <taxon>Ecdysozoa</taxon>
        <taxon>Arthropoda</taxon>
        <taxon>Hexapoda</taxon>
        <taxon>Insecta</taxon>
        <taxon>Pterygota</taxon>
        <taxon>Neoptera</taxon>
        <taxon>Paraneoptera</taxon>
        <taxon>Hemiptera</taxon>
        <taxon>Heteroptera</taxon>
        <taxon>Panheteroptera</taxon>
        <taxon>Cimicomorpha</taxon>
        <taxon>Reduviidae</taxon>
        <taxon>Harpactorinae</taxon>
        <taxon>Harpactorini</taxon>
        <taxon>Rhynocoris</taxon>
    </lineage>
</organism>
<dbReference type="InterPro" id="IPR039672">
    <property type="entry name" value="MFS_2"/>
</dbReference>
<evidence type="ECO:0000313" key="5">
    <source>
        <dbReference type="Proteomes" id="UP001461498"/>
    </source>
</evidence>
<feature type="transmembrane region" description="Helical" evidence="3">
    <location>
        <begin position="368"/>
        <end position="387"/>
    </location>
</feature>
<reference evidence="4 5" key="1">
    <citation type="submission" date="2022-12" db="EMBL/GenBank/DDBJ databases">
        <title>Chromosome-level genome assembly of true bugs.</title>
        <authorList>
            <person name="Ma L."/>
            <person name="Li H."/>
        </authorList>
    </citation>
    <scope>NUCLEOTIDE SEQUENCE [LARGE SCALE GENOMIC DNA]</scope>
    <source>
        <strain evidence="4">Lab_2022b</strain>
    </source>
</reference>
<dbReference type="GO" id="GO:0015293">
    <property type="term" value="F:symporter activity"/>
    <property type="evidence" value="ECO:0007669"/>
    <property type="project" value="InterPro"/>
</dbReference>
<dbReference type="SUPFAM" id="SSF103473">
    <property type="entry name" value="MFS general substrate transporter"/>
    <property type="match status" value="1"/>
</dbReference>
<feature type="transmembrane region" description="Helical" evidence="3">
    <location>
        <begin position="155"/>
        <end position="175"/>
    </location>
</feature>
<keyword evidence="3" id="KW-0812">Transmembrane</keyword>
<dbReference type="InterPro" id="IPR036259">
    <property type="entry name" value="MFS_trans_sf"/>
</dbReference>
<evidence type="ECO:0000313" key="4">
    <source>
        <dbReference type="EMBL" id="KAK9508612.1"/>
    </source>
</evidence>
<keyword evidence="5" id="KW-1185">Reference proteome</keyword>
<keyword evidence="3" id="KW-0472">Membrane</keyword>
<comment type="similarity">
    <text evidence="1">Belongs to the major facilitator superfamily.</text>
</comment>
<feature type="transmembrane region" description="Helical" evidence="3">
    <location>
        <begin position="239"/>
        <end position="257"/>
    </location>
</feature>
<sequence length="421" mass="47317">MYAGVIMLIGQIADALATPIIGVLCDKGPKIWKINLHKRKVWYLYGSLLVLLSFPFLFLDCYFCKNLSEIIRFTYYVIMVTIFQIAWAMVQIAHLAIAPDITFNEKERTTLMSIRNTFTVLSGLLIYLITYILFELGRDETEDKINPSDKIYFQIVVATSLTIGSFTSLFFYVTVKENPNRLERSPSLEETTASYKELFLNFTLYKVATVYMCTRIFCNVTQSLLPLYLNIALLLPKPTIASLPFLMFASSFLSSLISAPLNNIIGRKYTFLIGCILGVIAAIWLQFDTSTLYKQYFVYIVTIFIGLSASLLLVTALAISTDHIGKDLNNSAFLFGILSFVDKVSCGLVIMLVQGIRKYYDDLYYKNALAAVCALSTIIGFISIATIKANPIEVSALTSSQQLTQESQPNARKQQRTGNQS</sequence>
<feature type="transmembrane region" description="Helical" evidence="3">
    <location>
        <begin position="117"/>
        <end position="134"/>
    </location>
</feature>
<evidence type="ECO:0008006" key="6">
    <source>
        <dbReference type="Google" id="ProtNLM"/>
    </source>
</evidence>
<gene>
    <name evidence="4" type="ORF">O3M35_006138</name>
</gene>
<dbReference type="EMBL" id="JAPXFL010000003">
    <property type="protein sequence ID" value="KAK9508612.1"/>
    <property type="molecule type" value="Genomic_DNA"/>
</dbReference>
<dbReference type="GO" id="GO:0005886">
    <property type="term" value="C:plasma membrane"/>
    <property type="evidence" value="ECO:0007669"/>
    <property type="project" value="TreeGrafter"/>
</dbReference>
<feature type="transmembrane region" description="Helical" evidence="3">
    <location>
        <begin position="75"/>
        <end position="97"/>
    </location>
</feature>
<dbReference type="PANTHER" id="PTHR11328">
    <property type="entry name" value="MAJOR FACILITATOR SUPERFAMILY DOMAIN-CONTAINING PROTEIN"/>
    <property type="match status" value="1"/>
</dbReference>
<feature type="transmembrane region" description="Helical" evidence="3">
    <location>
        <begin position="269"/>
        <end position="287"/>
    </location>
</feature>
<dbReference type="PANTHER" id="PTHR11328:SF28">
    <property type="entry name" value="MAJOR FACILITATOR SUPERFAMILY DOMAIN-CONTAINING PROTEIN 12"/>
    <property type="match status" value="1"/>
</dbReference>
<keyword evidence="3" id="KW-1133">Transmembrane helix</keyword>
<comment type="caution">
    <text evidence="4">The sequence shown here is derived from an EMBL/GenBank/DDBJ whole genome shotgun (WGS) entry which is preliminary data.</text>
</comment>
<dbReference type="AlphaFoldDB" id="A0AAW1DDN2"/>
<name>A0AAW1DDN2_9HEMI</name>
<dbReference type="Pfam" id="PF13347">
    <property type="entry name" value="MFS_2"/>
    <property type="match status" value="1"/>
</dbReference>
<feature type="region of interest" description="Disordered" evidence="2">
    <location>
        <begin position="401"/>
        <end position="421"/>
    </location>
</feature>
<protein>
    <recommendedName>
        <fullName evidence="6">Major facilitator superfamily domain-containing protein 12</fullName>
    </recommendedName>
</protein>